<keyword evidence="6 14" id="KW-0547">Nucleotide-binding</keyword>
<dbReference type="Pfam" id="PF18140">
    <property type="entry name" value="PCC_BT"/>
    <property type="match status" value="1"/>
</dbReference>
<evidence type="ECO:0000256" key="10">
    <source>
        <dbReference type="ARBA" id="ARBA00023098"/>
    </source>
</evidence>
<dbReference type="InterPro" id="IPR011761">
    <property type="entry name" value="ATP-grasp"/>
</dbReference>
<reference evidence="19" key="1">
    <citation type="journal article" date="2019" name="Int. J. Syst. Evol. Microbiol.">
        <title>The Global Catalogue of Microorganisms (GCM) 10K type strain sequencing project: providing services to taxonomists for standard genome sequencing and annotation.</title>
        <authorList>
            <consortium name="The Broad Institute Genomics Platform"/>
            <consortium name="The Broad Institute Genome Sequencing Center for Infectious Disease"/>
            <person name="Wu L."/>
            <person name="Ma J."/>
        </authorList>
    </citation>
    <scope>NUCLEOTIDE SEQUENCE [LARGE SCALE GENOMIC DNA]</scope>
    <source>
        <strain evidence="19">CGMCC 1.12477</strain>
    </source>
</reference>
<comment type="catalytic activity">
    <reaction evidence="13">
        <text>propanoyl-CoA + hydrogencarbonate + ATP = (S)-methylmalonyl-CoA + ADP + phosphate + H(+)</text>
        <dbReference type="Rhea" id="RHEA:23720"/>
        <dbReference type="ChEBI" id="CHEBI:15378"/>
        <dbReference type="ChEBI" id="CHEBI:17544"/>
        <dbReference type="ChEBI" id="CHEBI:30616"/>
        <dbReference type="ChEBI" id="CHEBI:43474"/>
        <dbReference type="ChEBI" id="CHEBI:57327"/>
        <dbReference type="ChEBI" id="CHEBI:57392"/>
        <dbReference type="ChEBI" id="CHEBI:456216"/>
        <dbReference type="EC" id="6.4.1.3"/>
    </reaction>
    <physiologicalReaction direction="left-to-right" evidence="13">
        <dbReference type="Rhea" id="RHEA:23721"/>
    </physiologicalReaction>
</comment>
<dbReference type="Pfam" id="PF00364">
    <property type="entry name" value="Biotin_lipoyl"/>
    <property type="match status" value="1"/>
</dbReference>
<dbReference type="CDD" id="cd06850">
    <property type="entry name" value="biotinyl_domain"/>
    <property type="match status" value="1"/>
</dbReference>
<dbReference type="Pfam" id="PF02785">
    <property type="entry name" value="Biotin_carb_C"/>
    <property type="match status" value="1"/>
</dbReference>
<gene>
    <name evidence="18" type="ORF">ACFTOW_03050</name>
</gene>
<organism evidence="18 19">
    <name type="scientific">Lacimonas salitolerans</name>
    <dbReference type="NCBI Taxonomy" id="1323750"/>
    <lineage>
        <taxon>Bacteria</taxon>
        <taxon>Pseudomonadati</taxon>
        <taxon>Pseudomonadota</taxon>
        <taxon>Alphaproteobacteria</taxon>
        <taxon>Rhodobacterales</taxon>
        <taxon>Paracoccaceae</taxon>
        <taxon>Lacimonas</taxon>
    </lineage>
</organism>
<dbReference type="InterPro" id="IPR011054">
    <property type="entry name" value="Rudment_hybrid_motif"/>
</dbReference>
<dbReference type="Gene3D" id="3.30.470.20">
    <property type="entry name" value="ATP-grasp fold, B domain"/>
    <property type="match status" value="1"/>
</dbReference>
<dbReference type="Pfam" id="PF02786">
    <property type="entry name" value="CPSase_L_D2"/>
    <property type="match status" value="1"/>
</dbReference>
<accession>A0ABW4EEP0</accession>
<dbReference type="InterPro" id="IPR016185">
    <property type="entry name" value="PreATP-grasp_dom_sf"/>
</dbReference>
<dbReference type="SUPFAM" id="SSF51230">
    <property type="entry name" value="Single hybrid motif"/>
    <property type="match status" value="1"/>
</dbReference>
<comment type="pathway">
    <text evidence="2">Metabolic intermediate metabolism; propanoyl-CoA degradation; succinyl-CoA from propanoyl-CoA: step 1/3.</text>
</comment>
<dbReference type="InterPro" id="IPR011053">
    <property type="entry name" value="Single_hybrid_motif"/>
</dbReference>
<evidence type="ECO:0000256" key="5">
    <source>
        <dbReference type="ARBA" id="ARBA00022723"/>
    </source>
</evidence>
<dbReference type="PANTHER" id="PTHR18866">
    <property type="entry name" value="CARBOXYLASE:PYRUVATE/ACETYL-COA/PROPIONYL-COA CARBOXYLASE"/>
    <property type="match status" value="1"/>
</dbReference>
<evidence type="ECO:0000256" key="3">
    <source>
        <dbReference type="ARBA" id="ARBA00013050"/>
    </source>
</evidence>
<dbReference type="RefSeq" id="WP_379912937.1">
    <property type="nucleotide sequence ID" value="NZ_JBHUDD010000027.1"/>
</dbReference>
<keyword evidence="19" id="KW-1185">Reference proteome</keyword>
<keyword evidence="10" id="KW-0443">Lipid metabolism</keyword>
<dbReference type="Gene3D" id="2.40.50.100">
    <property type="match status" value="1"/>
</dbReference>
<dbReference type="InterPro" id="IPR005481">
    <property type="entry name" value="BC-like_N"/>
</dbReference>
<evidence type="ECO:0000256" key="4">
    <source>
        <dbReference type="ARBA" id="ARBA00022598"/>
    </source>
</evidence>
<name>A0ABW4EEP0_9RHOB</name>
<dbReference type="SUPFAM" id="SSF52440">
    <property type="entry name" value="PreATP-grasp domain"/>
    <property type="match status" value="1"/>
</dbReference>
<dbReference type="Proteomes" id="UP001597186">
    <property type="component" value="Unassembled WGS sequence"/>
</dbReference>
<dbReference type="PROSITE" id="PS50975">
    <property type="entry name" value="ATP_GRASP"/>
    <property type="match status" value="1"/>
</dbReference>
<protein>
    <recommendedName>
        <fullName evidence="3">propionyl-CoA carboxylase</fullName>
        <ecNumber evidence="3">6.4.1.3</ecNumber>
    </recommendedName>
</protein>
<evidence type="ECO:0000313" key="18">
    <source>
        <dbReference type="EMBL" id="MFD1508378.1"/>
    </source>
</evidence>
<feature type="domain" description="Lipoyl-binding" evidence="15">
    <location>
        <begin position="602"/>
        <end position="681"/>
    </location>
</feature>
<proteinExistence type="predicted"/>
<keyword evidence="4 18" id="KW-0436">Ligase</keyword>
<evidence type="ECO:0000259" key="15">
    <source>
        <dbReference type="PROSITE" id="PS50968"/>
    </source>
</evidence>
<dbReference type="SMART" id="SM00878">
    <property type="entry name" value="Biotin_carb_C"/>
    <property type="match status" value="1"/>
</dbReference>
<comment type="caution">
    <text evidence="18">The sequence shown here is derived from an EMBL/GenBank/DDBJ whole genome shotgun (WGS) entry which is preliminary data.</text>
</comment>
<evidence type="ECO:0000256" key="11">
    <source>
        <dbReference type="ARBA" id="ARBA00023211"/>
    </source>
</evidence>
<keyword evidence="12" id="KW-0092">Biotin</keyword>
<dbReference type="PROSITE" id="PS00866">
    <property type="entry name" value="CPSASE_1"/>
    <property type="match status" value="1"/>
</dbReference>
<feature type="domain" description="ATP-grasp" evidence="16">
    <location>
        <begin position="120"/>
        <end position="317"/>
    </location>
</feature>
<keyword evidence="5" id="KW-0479">Metal-binding</keyword>
<dbReference type="Gene3D" id="3.30.700.30">
    <property type="match status" value="1"/>
</dbReference>
<evidence type="ECO:0000259" key="16">
    <source>
        <dbReference type="PROSITE" id="PS50975"/>
    </source>
</evidence>
<dbReference type="InterPro" id="IPR001882">
    <property type="entry name" value="Biotin_BS"/>
</dbReference>
<evidence type="ECO:0000259" key="17">
    <source>
        <dbReference type="PROSITE" id="PS50979"/>
    </source>
</evidence>
<dbReference type="PROSITE" id="PS50979">
    <property type="entry name" value="BC"/>
    <property type="match status" value="1"/>
</dbReference>
<evidence type="ECO:0000256" key="14">
    <source>
        <dbReference type="PROSITE-ProRule" id="PRU00409"/>
    </source>
</evidence>
<dbReference type="PANTHER" id="PTHR18866:SF33">
    <property type="entry name" value="METHYLCROTONOYL-COA CARBOXYLASE SUBUNIT ALPHA, MITOCHONDRIAL-RELATED"/>
    <property type="match status" value="1"/>
</dbReference>
<dbReference type="EC" id="6.4.1.3" evidence="3"/>
<evidence type="ECO:0000256" key="1">
    <source>
        <dbReference type="ARBA" id="ARBA00001953"/>
    </source>
</evidence>
<dbReference type="PROSITE" id="PS00867">
    <property type="entry name" value="CPSASE_2"/>
    <property type="match status" value="1"/>
</dbReference>
<dbReference type="GO" id="GO:0003989">
    <property type="term" value="F:acetyl-CoA carboxylase activity"/>
    <property type="evidence" value="ECO:0007669"/>
    <property type="project" value="UniProtKB-EC"/>
</dbReference>
<evidence type="ECO:0000256" key="8">
    <source>
        <dbReference type="ARBA" id="ARBA00022842"/>
    </source>
</evidence>
<keyword evidence="7 14" id="KW-0067">ATP-binding</keyword>
<dbReference type="SUPFAM" id="SSF56059">
    <property type="entry name" value="Glutathione synthetase ATP-binding domain-like"/>
    <property type="match status" value="1"/>
</dbReference>
<evidence type="ECO:0000256" key="2">
    <source>
        <dbReference type="ARBA" id="ARBA00005060"/>
    </source>
</evidence>
<evidence type="ECO:0000256" key="13">
    <source>
        <dbReference type="ARBA" id="ARBA00049495"/>
    </source>
</evidence>
<dbReference type="EMBL" id="JBHUDD010000027">
    <property type="protein sequence ID" value="MFD1508378.1"/>
    <property type="molecule type" value="Genomic_DNA"/>
</dbReference>
<evidence type="ECO:0000256" key="12">
    <source>
        <dbReference type="ARBA" id="ARBA00023267"/>
    </source>
</evidence>
<dbReference type="Pfam" id="PF00289">
    <property type="entry name" value="Biotin_carb_N"/>
    <property type="match status" value="1"/>
</dbReference>
<dbReference type="InterPro" id="IPR000089">
    <property type="entry name" value="Biotin_lipoyl"/>
</dbReference>
<dbReference type="NCBIfam" id="NF006367">
    <property type="entry name" value="PRK08591.1"/>
    <property type="match status" value="1"/>
</dbReference>
<dbReference type="InterPro" id="IPR005482">
    <property type="entry name" value="Biotin_COase_C"/>
</dbReference>
<feature type="domain" description="Biotin carboxylation" evidence="17">
    <location>
        <begin position="1"/>
        <end position="466"/>
    </location>
</feature>
<keyword evidence="11" id="KW-0464">Manganese</keyword>
<comment type="cofactor">
    <cofactor evidence="1">
        <name>biotin</name>
        <dbReference type="ChEBI" id="CHEBI:57586"/>
    </cofactor>
</comment>
<dbReference type="InterPro" id="IPR050856">
    <property type="entry name" value="Biotin_carboxylase_complex"/>
</dbReference>
<keyword evidence="9" id="KW-0442">Lipid degradation</keyword>
<dbReference type="InterPro" id="IPR011764">
    <property type="entry name" value="Biotin_carboxylation_dom"/>
</dbReference>
<keyword evidence="8" id="KW-0460">Magnesium</keyword>
<dbReference type="InterPro" id="IPR041265">
    <property type="entry name" value="PCC_BT"/>
</dbReference>
<sequence>MFNKILIANRGEIACRVIKTAKKMGLTTVAVYSDADKHALHVRMADEAVHIGPPQANQSYIVIDKIMAAIKSSGAQAVHPGYGFLSENPKFAKALEAAGVAFVGPPKGAIEAMGDKITSKKLAQEAGVSTVPGYMGLIADADEAVKISGEIGYPVMIKASAGGGGKGMRIAWNDDEAREGFQSSKNEAASSFGDDRIFIEKFVTQPRHIEIQVLCDTHGNGIYLGERECSIQRRNQKVIEEAPSPFLDEATRRAMGEQAVALAKAVGYASAGTVEFIVDGNKDFFFLEMNTRLQVEHPVTELITGVDLVEQMIRVAAGEPLSITQDDVKLTGWALESRLYAEDPYRNFLPSIGRLTRYRPPIEVAAGPLQVAGKWQGDAPTGDTAVRNDTGVFEGGEISMYYDPMIAKLCTWGPDRATALEAMRVALDRFEVEGIGHNLPFLSAVMDHPKFVAGEMTTAFIAEEFPDGFDGVALDDDALRRIAACCAAMHRVAEIRRARVSGRMDNHERKVGSDWNVTLQDQSHDLTIAADRDGATITFDDGTTHRVTGTWAPGDQLADMQVDDVALVMKVGKISGGFRIRSRGADIKVHVRTPRQAELARKMPEKLPPDTSKLLLCPMPGLIVKIDVEEGQEVQDGQALCTVEAMKMENILRAERKGIVAKINAGPGDSLAVDDVIMEFE</sequence>
<dbReference type="PROSITE" id="PS50968">
    <property type="entry name" value="BIOTINYL_LIPOYL"/>
    <property type="match status" value="1"/>
</dbReference>
<evidence type="ECO:0000313" key="19">
    <source>
        <dbReference type="Proteomes" id="UP001597186"/>
    </source>
</evidence>
<evidence type="ECO:0000256" key="9">
    <source>
        <dbReference type="ARBA" id="ARBA00022963"/>
    </source>
</evidence>
<dbReference type="InterPro" id="IPR005479">
    <property type="entry name" value="CPAse_ATP-bd"/>
</dbReference>
<evidence type="ECO:0000256" key="6">
    <source>
        <dbReference type="ARBA" id="ARBA00022741"/>
    </source>
</evidence>
<evidence type="ECO:0000256" key="7">
    <source>
        <dbReference type="ARBA" id="ARBA00022840"/>
    </source>
</evidence>
<dbReference type="SUPFAM" id="SSF51246">
    <property type="entry name" value="Rudiment single hybrid motif"/>
    <property type="match status" value="1"/>
</dbReference>
<dbReference type="PROSITE" id="PS00188">
    <property type="entry name" value="BIOTIN"/>
    <property type="match status" value="1"/>
</dbReference>